<protein>
    <recommendedName>
        <fullName evidence="3">Chitin-binding type-4 domain-containing protein</fullName>
    </recommendedName>
</protein>
<keyword evidence="5" id="KW-1185">Reference proteome</keyword>
<dbReference type="InterPro" id="IPR004302">
    <property type="entry name" value="Cellulose/chitin-bd_N"/>
</dbReference>
<sequence length="212" mass="23772">MSGKDSGAPDEMFHPTRFYPGTENKVYEMRYVLPKGLTCSQCVLQWRYIAGNNWGKCENGTEAVGCGPQEEFRACADVAVVDSTGSSDDTPFIDNEVGPDDTNEIDSNGEQEEFASEATSFLFVAFVVLLILVIILSIVAVTYLYFHKAREIVKRWWNERKKALSVDYVKKFSCWKYLSKDKVAANEKPFQAQPVPPPRVKRTATIGFKGSS</sequence>
<reference evidence="4" key="1">
    <citation type="submission" date="2021-12" db="EMBL/GenBank/DDBJ databases">
        <authorList>
            <person name="King R."/>
        </authorList>
    </citation>
    <scope>NUCLEOTIDE SEQUENCE</scope>
</reference>
<dbReference type="EMBL" id="OU963869">
    <property type="protein sequence ID" value="CAH0394817.1"/>
    <property type="molecule type" value="Genomic_DNA"/>
</dbReference>
<keyword evidence="2" id="KW-1133">Transmembrane helix</keyword>
<dbReference type="Pfam" id="PF03067">
    <property type="entry name" value="LPMO_10"/>
    <property type="match status" value="1"/>
</dbReference>
<accession>A0A9P0F9A5</accession>
<keyword evidence="2" id="KW-0472">Membrane</keyword>
<evidence type="ECO:0000313" key="4">
    <source>
        <dbReference type="EMBL" id="CAH0394817.1"/>
    </source>
</evidence>
<proteinExistence type="predicted"/>
<evidence type="ECO:0000256" key="1">
    <source>
        <dbReference type="SAM" id="MobiDB-lite"/>
    </source>
</evidence>
<gene>
    <name evidence="4" type="ORF">BEMITA_LOCUS13072</name>
</gene>
<evidence type="ECO:0000313" key="5">
    <source>
        <dbReference type="Proteomes" id="UP001152759"/>
    </source>
</evidence>
<dbReference type="Proteomes" id="UP001152759">
    <property type="component" value="Chromosome 8"/>
</dbReference>
<feature type="transmembrane region" description="Helical" evidence="2">
    <location>
        <begin position="121"/>
        <end position="146"/>
    </location>
</feature>
<keyword evidence="2" id="KW-0812">Transmembrane</keyword>
<evidence type="ECO:0000259" key="3">
    <source>
        <dbReference type="Pfam" id="PF03067"/>
    </source>
</evidence>
<feature type="region of interest" description="Disordered" evidence="1">
    <location>
        <begin position="189"/>
        <end position="212"/>
    </location>
</feature>
<feature type="domain" description="Chitin-binding type-4" evidence="3">
    <location>
        <begin position="21"/>
        <end position="78"/>
    </location>
</feature>
<dbReference type="AlphaFoldDB" id="A0A9P0F9A5"/>
<evidence type="ECO:0000256" key="2">
    <source>
        <dbReference type="SAM" id="Phobius"/>
    </source>
</evidence>
<organism evidence="4 5">
    <name type="scientific">Bemisia tabaci</name>
    <name type="common">Sweetpotato whitefly</name>
    <name type="synonym">Aleurodes tabaci</name>
    <dbReference type="NCBI Taxonomy" id="7038"/>
    <lineage>
        <taxon>Eukaryota</taxon>
        <taxon>Metazoa</taxon>
        <taxon>Ecdysozoa</taxon>
        <taxon>Arthropoda</taxon>
        <taxon>Hexapoda</taxon>
        <taxon>Insecta</taxon>
        <taxon>Pterygota</taxon>
        <taxon>Neoptera</taxon>
        <taxon>Paraneoptera</taxon>
        <taxon>Hemiptera</taxon>
        <taxon>Sternorrhyncha</taxon>
        <taxon>Aleyrodoidea</taxon>
        <taxon>Aleyrodidae</taxon>
        <taxon>Aleyrodinae</taxon>
        <taxon>Bemisia</taxon>
    </lineage>
</organism>
<name>A0A9P0F9A5_BEMTA</name>